<gene>
    <name evidence="3" type="ORF">LOKVESSMR4R_02205</name>
</gene>
<keyword evidence="1" id="KW-1133">Transmembrane helix</keyword>
<organism evidence="3 4">
    <name type="scientific">Yoonia vestfoldensis</name>
    <dbReference type="NCBI Taxonomy" id="245188"/>
    <lineage>
        <taxon>Bacteria</taxon>
        <taxon>Pseudomonadati</taxon>
        <taxon>Pseudomonadota</taxon>
        <taxon>Alphaproteobacteria</taxon>
        <taxon>Rhodobacterales</taxon>
        <taxon>Paracoccaceae</taxon>
        <taxon>Yoonia</taxon>
    </lineage>
</organism>
<dbReference type="KEGG" id="lvs:LOKVESSMR4R_02205"/>
<evidence type="ECO:0008006" key="5">
    <source>
        <dbReference type="Google" id="ProtNLM"/>
    </source>
</evidence>
<evidence type="ECO:0000313" key="4">
    <source>
        <dbReference type="Proteomes" id="UP000195273"/>
    </source>
</evidence>
<dbReference type="AlphaFoldDB" id="A0A1Y0EE11"/>
<evidence type="ECO:0000256" key="2">
    <source>
        <dbReference type="SAM" id="SignalP"/>
    </source>
</evidence>
<dbReference type="EMBL" id="CP021431">
    <property type="protein sequence ID" value="ARU01512.1"/>
    <property type="molecule type" value="Genomic_DNA"/>
</dbReference>
<keyword evidence="4" id="KW-1185">Reference proteome</keyword>
<protein>
    <recommendedName>
        <fullName evidence="5">Ferrochelatase</fullName>
    </recommendedName>
</protein>
<name>A0A1Y0EE11_9RHOB</name>
<dbReference type="STRING" id="1122181.GCA_000382265_02164"/>
<keyword evidence="2" id="KW-0732">Signal</keyword>
<feature type="signal peptide" evidence="2">
    <location>
        <begin position="1"/>
        <end position="22"/>
    </location>
</feature>
<dbReference type="RefSeq" id="WP_087213071.1">
    <property type="nucleotide sequence ID" value="NZ_CP021431.1"/>
</dbReference>
<dbReference type="Proteomes" id="UP000195273">
    <property type="component" value="Chromosome"/>
</dbReference>
<feature type="chain" id="PRO_5011965350" description="Ferrochelatase" evidence="2">
    <location>
        <begin position="23"/>
        <end position="65"/>
    </location>
</feature>
<evidence type="ECO:0000313" key="3">
    <source>
        <dbReference type="EMBL" id="ARU01512.1"/>
    </source>
</evidence>
<keyword evidence="1" id="KW-0812">Transmembrane</keyword>
<sequence>MRILTILTTATAIAGFSTAATAGGLAPEVVTAPVVVTEPAPAQPSVNPAFIVVGVLAALLLAADS</sequence>
<reference evidence="3 4" key="1">
    <citation type="submission" date="2017-05" db="EMBL/GenBank/DDBJ databases">
        <title>Genome Sequence of Loktanella vestfoldensis Strain SMR4r Isolated from a Culture of the Diatom Skeletonema marinoi.</title>
        <authorList>
            <person name="Topel M."/>
            <person name="Pinder M.I.M."/>
            <person name="Johansson O.N."/>
            <person name="Kourtchenko O."/>
            <person name="Godhe A."/>
            <person name="Clarke A.K."/>
        </authorList>
    </citation>
    <scope>NUCLEOTIDE SEQUENCE [LARGE SCALE GENOMIC DNA]</scope>
    <source>
        <strain evidence="3 4">SMR4r</strain>
    </source>
</reference>
<accession>A0A1Y0EE11</accession>
<evidence type="ECO:0000256" key="1">
    <source>
        <dbReference type="SAM" id="Phobius"/>
    </source>
</evidence>
<keyword evidence="1" id="KW-0472">Membrane</keyword>
<proteinExistence type="predicted"/>
<feature type="transmembrane region" description="Helical" evidence="1">
    <location>
        <begin position="46"/>
        <end position="63"/>
    </location>
</feature>